<reference evidence="2 3" key="1">
    <citation type="submission" date="2017-11" db="EMBL/GenBank/DDBJ databases">
        <title>Genome sequence of Mesoplasma tabanidae BARC 857 (ATCC 49584).</title>
        <authorList>
            <person name="Lo W.-S."/>
            <person name="Kuo C.-H."/>
        </authorList>
    </citation>
    <scope>NUCLEOTIDE SEQUENCE [LARGE SCALE GENOMIC DNA]</scope>
    <source>
        <strain evidence="2 3">BARC 857</strain>
    </source>
</reference>
<keyword evidence="3" id="KW-1185">Reference proteome</keyword>
<keyword evidence="1" id="KW-1133">Transmembrane helix</keyword>
<dbReference type="Proteomes" id="UP000232223">
    <property type="component" value="Chromosome"/>
</dbReference>
<keyword evidence="1" id="KW-0812">Transmembrane</keyword>
<dbReference type="OrthoDB" id="3239796at2"/>
<feature type="transmembrane region" description="Helical" evidence="1">
    <location>
        <begin position="7"/>
        <end position="32"/>
    </location>
</feature>
<evidence type="ECO:0000256" key="1">
    <source>
        <dbReference type="SAM" id="Phobius"/>
    </source>
</evidence>
<organism evidence="2 3">
    <name type="scientific">Mesoplasma tabanidae</name>
    <dbReference type="NCBI Taxonomy" id="219745"/>
    <lineage>
        <taxon>Bacteria</taxon>
        <taxon>Bacillati</taxon>
        <taxon>Mycoplasmatota</taxon>
        <taxon>Mollicutes</taxon>
        <taxon>Entomoplasmatales</taxon>
        <taxon>Entomoplasmataceae</taxon>
        <taxon>Mesoplasma</taxon>
    </lineage>
</organism>
<gene>
    <name evidence="2" type="ORF">MTABA_v1c06690</name>
</gene>
<feature type="transmembrane region" description="Helical" evidence="1">
    <location>
        <begin position="78"/>
        <end position="103"/>
    </location>
</feature>
<keyword evidence="1" id="KW-0472">Membrane</keyword>
<dbReference type="EMBL" id="CP024969">
    <property type="protein sequence ID" value="ATZ21861.1"/>
    <property type="molecule type" value="Genomic_DNA"/>
</dbReference>
<dbReference type="KEGG" id="mtab:MTABA_v1c06690"/>
<evidence type="ECO:0000313" key="2">
    <source>
        <dbReference type="EMBL" id="ATZ21861.1"/>
    </source>
</evidence>
<sequence length="119" mass="12968">MQTRKTLYLIGIILNIVGMGFLVLIAMIYGLVGIITSPAVGIILLIVFLVPIAWILPMTLAAHKAYKQVGTEEEQTHIPLSVCTLLFISLVSGILFIVASVMLTDEQDKAIMENKTPAE</sequence>
<evidence type="ECO:0000313" key="3">
    <source>
        <dbReference type="Proteomes" id="UP000232223"/>
    </source>
</evidence>
<accession>A0A2K8P530</accession>
<name>A0A2K8P530_9MOLU</name>
<dbReference type="RefSeq" id="WP_100679780.1">
    <property type="nucleotide sequence ID" value="NZ_CP024969.1"/>
</dbReference>
<protein>
    <submittedName>
        <fullName evidence="2">Uncharacterized protein</fullName>
    </submittedName>
</protein>
<proteinExistence type="predicted"/>
<dbReference type="AlphaFoldDB" id="A0A2K8P530"/>
<feature type="transmembrane region" description="Helical" evidence="1">
    <location>
        <begin position="38"/>
        <end position="57"/>
    </location>
</feature>